<dbReference type="AlphaFoldDB" id="A0A7J4J2N7"/>
<dbReference type="EMBL" id="DUGC01000109">
    <property type="protein sequence ID" value="HIH10337.1"/>
    <property type="molecule type" value="Genomic_DNA"/>
</dbReference>
<dbReference type="Proteomes" id="UP000565078">
    <property type="component" value="Unassembled WGS sequence"/>
</dbReference>
<accession>A0A7J4J2N7</accession>
<evidence type="ECO:0000313" key="1">
    <source>
        <dbReference type="EMBL" id="HIH10337.1"/>
    </source>
</evidence>
<proteinExistence type="predicted"/>
<reference evidence="2" key="1">
    <citation type="journal article" date="2020" name="bioRxiv">
        <title>A rank-normalized archaeal taxonomy based on genome phylogeny resolves widespread incomplete and uneven classifications.</title>
        <authorList>
            <person name="Rinke C."/>
            <person name="Chuvochina M."/>
            <person name="Mussig A.J."/>
            <person name="Chaumeil P.-A."/>
            <person name="Waite D.W."/>
            <person name="Whitman W.B."/>
            <person name="Parks D.H."/>
            <person name="Hugenholtz P."/>
        </authorList>
    </citation>
    <scope>NUCLEOTIDE SEQUENCE [LARGE SCALE GENOMIC DNA]</scope>
</reference>
<name>A0A7J4J2N7_9ARCH</name>
<sequence>MPIEEIFASAPGPVRAAIKTVGTIALPFVWGAYKIYPSVVSFLPEPTSVKLLGKKSAISNTKGTGLAELVVGQADLSYSLVTGDNFLPGQLTQACLLIDGFLRYTRASAAIQELKGNFSYFKAKKPAARGTLPLELPYDAMHLFGYLRQHIAPKSRHKG</sequence>
<protein>
    <submittedName>
        <fullName evidence="1">Uncharacterized protein</fullName>
    </submittedName>
</protein>
<evidence type="ECO:0000313" key="2">
    <source>
        <dbReference type="Proteomes" id="UP000565078"/>
    </source>
</evidence>
<organism evidence="1 2">
    <name type="scientific">Candidatus Iainarchaeum sp</name>
    <dbReference type="NCBI Taxonomy" id="3101447"/>
    <lineage>
        <taxon>Archaea</taxon>
        <taxon>Candidatus Iainarchaeota</taxon>
        <taxon>Candidatus Iainarchaeia</taxon>
        <taxon>Candidatus Iainarchaeales</taxon>
        <taxon>Candidatus Iainarchaeaceae</taxon>
        <taxon>Candidatus Iainarchaeum</taxon>
    </lineage>
</organism>
<gene>
    <name evidence="1" type="ORF">HA254_06770</name>
</gene>
<comment type="caution">
    <text evidence="1">The sequence shown here is derived from an EMBL/GenBank/DDBJ whole genome shotgun (WGS) entry which is preliminary data.</text>
</comment>